<evidence type="ECO:0000256" key="2">
    <source>
        <dbReference type="SAM" id="Coils"/>
    </source>
</evidence>
<organism evidence="4 5">
    <name type="scientific">Halteria grandinella</name>
    <dbReference type="NCBI Taxonomy" id="5974"/>
    <lineage>
        <taxon>Eukaryota</taxon>
        <taxon>Sar</taxon>
        <taxon>Alveolata</taxon>
        <taxon>Ciliophora</taxon>
        <taxon>Intramacronucleata</taxon>
        <taxon>Spirotrichea</taxon>
        <taxon>Stichotrichia</taxon>
        <taxon>Sporadotrichida</taxon>
        <taxon>Halteriidae</taxon>
        <taxon>Halteria</taxon>
    </lineage>
</organism>
<dbReference type="SUPFAM" id="SSF48445">
    <property type="entry name" value="14-3-3 protein"/>
    <property type="match status" value="1"/>
</dbReference>
<evidence type="ECO:0000313" key="5">
    <source>
        <dbReference type="Proteomes" id="UP000785679"/>
    </source>
</evidence>
<dbReference type="InterPro" id="IPR036815">
    <property type="entry name" value="14-3-3_dom_sf"/>
</dbReference>
<dbReference type="OrthoDB" id="1735318at2759"/>
<comment type="similarity">
    <text evidence="1">Belongs to the 14-3-3 family.</text>
</comment>
<evidence type="ECO:0000259" key="3">
    <source>
        <dbReference type="Pfam" id="PF00244"/>
    </source>
</evidence>
<dbReference type="Gene3D" id="1.20.190.20">
    <property type="entry name" value="14-3-3 domain"/>
    <property type="match status" value="1"/>
</dbReference>
<evidence type="ECO:0000256" key="1">
    <source>
        <dbReference type="ARBA" id="ARBA00006141"/>
    </source>
</evidence>
<evidence type="ECO:0000313" key="4">
    <source>
        <dbReference type="EMBL" id="TNV76963.1"/>
    </source>
</evidence>
<feature type="domain" description="14-3-3" evidence="3">
    <location>
        <begin position="61"/>
        <end position="181"/>
    </location>
</feature>
<proteinExistence type="inferred from homology"/>
<dbReference type="InterPro" id="IPR023410">
    <property type="entry name" value="14-3-3_domain"/>
</dbReference>
<dbReference type="Pfam" id="PF00244">
    <property type="entry name" value="14-3-3"/>
    <property type="match status" value="1"/>
</dbReference>
<protein>
    <recommendedName>
        <fullName evidence="3">14-3-3 domain-containing protein</fullName>
    </recommendedName>
</protein>
<keyword evidence="2" id="KW-0175">Coiled coil</keyword>
<gene>
    <name evidence="4" type="ORF">FGO68_gene7418</name>
</gene>
<keyword evidence="5" id="KW-1185">Reference proteome</keyword>
<sequence>MVEGKLQHLEEEIARANDNKRSRLRHLEILKTDDLPEEDYFKQHQADIPGTKLEQLKLEQQYTIEKIMILRLKGDIYRYLTDVTNGFYHKEVRELGLKAYQAASAECCRITPSHPLVMKVALSHSIYYYEVLNSLEFAMRILGEAVFEAKEEYQGWKRQASDDQIKDYLETLKVLEANIKKFKEMILEAQKEREQVRGE</sequence>
<dbReference type="InterPro" id="IPR000308">
    <property type="entry name" value="14-3-3"/>
</dbReference>
<dbReference type="Proteomes" id="UP000785679">
    <property type="component" value="Unassembled WGS sequence"/>
</dbReference>
<accession>A0A8J8NLB7</accession>
<comment type="caution">
    <text evidence="4">The sequence shown here is derived from an EMBL/GenBank/DDBJ whole genome shotgun (WGS) entry which is preliminary data.</text>
</comment>
<dbReference type="AlphaFoldDB" id="A0A8J8NLB7"/>
<dbReference type="PANTHER" id="PTHR18860">
    <property type="entry name" value="14-3-3 PROTEIN"/>
    <property type="match status" value="1"/>
</dbReference>
<feature type="coiled-coil region" evidence="2">
    <location>
        <begin position="158"/>
        <end position="199"/>
    </location>
</feature>
<name>A0A8J8NLB7_HALGN</name>
<reference evidence="4" key="1">
    <citation type="submission" date="2019-06" db="EMBL/GenBank/DDBJ databases">
        <authorList>
            <person name="Zheng W."/>
        </authorList>
    </citation>
    <scope>NUCLEOTIDE SEQUENCE</scope>
    <source>
        <strain evidence="4">QDHG01</strain>
    </source>
</reference>
<dbReference type="EMBL" id="RRYP01012664">
    <property type="protein sequence ID" value="TNV76963.1"/>
    <property type="molecule type" value="Genomic_DNA"/>
</dbReference>
<dbReference type="PRINTS" id="PR00305">
    <property type="entry name" value="1433ZETA"/>
</dbReference>